<keyword evidence="10" id="KW-1185">Reference proteome</keyword>
<evidence type="ECO:0000256" key="3">
    <source>
        <dbReference type="ARBA" id="ARBA00022763"/>
    </source>
</evidence>
<dbReference type="Proteomes" id="UP000286576">
    <property type="component" value="Unassembled WGS sequence"/>
</dbReference>
<evidence type="ECO:0000313" key="10">
    <source>
        <dbReference type="Proteomes" id="UP000286576"/>
    </source>
</evidence>
<dbReference type="PANTHER" id="PTHR13604:SF0">
    <property type="entry name" value="ABASIC SITE PROCESSING PROTEIN HMCES"/>
    <property type="match status" value="1"/>
</dbReference>
<dbReference type="PANTHER" id="PTHR13604">
    <property type="entry name" value="DC12-RELATED"/>
    <property type="match status" value="1"/>
</dbReference>
<keyword evidence="6" id="KW-0238">DNA-binding</keyword>
<keyword evidence="3" id="KW-0227">DNA damage</keyword>
<dbReference type="GO" id="GO:0016829">
    <property type="term" value="F:lyase activity"/>
    <property type="evidence" value="ECO:0007669"/>
    <property type="project" value="UniProtKB-KW"/>
</dbReference>
<evidence type="ECO:0000256" key="8">
    <source>
        <dbReference type="RuleBase" id="RU364100"/>
    </source>
</evidence>
<gene>
    <name evidence="9" type="ORF">D2V07_05590</name>
</gene>
<keyword evidence="7" id="KW-0456">Lyase</keyword>
<dbReference type="Gene3D" id="3.90.1680.10">
    <property type="entry name" value="SOS response associated peptidase-like"/>
    <property type="match status" value="1"/>
</dbReference>
<dbReference type="AlphaFoldDB" id="A0A418NUW7"/>
<dbReference type="RefSeq" id="WP_119585573.1">
    <property type="nucleotide sequence ID" value="NZ_CAWODQ010000012.1"/>
</dbReference>
<evidence type="ECO:0000256" key="2">
    <source>
        <dbReference type="ARBA" id="ARBA00022670"/>
    </source>
</evidence>
<keyword evidence="4 8" id="KW-0378">Hydrolase</keyword>
<evidence type="ECO:0000256" key="6">
    <source>
        <dbReference type="ARBA" id="ARBA00023125"/>
    </source>
</evidence>
<reference evidence="9 10" key="1">
    <citation type="submission" date="2018-08" db="EMBL/GenBank/DDBJ databases">
        <title>Erythrobacter zhengii sp.nov., a bacterium isolated from deep-sea sediment.</title>
        <authorList>
            <person name="Fang C."/>
            <person name="Wu Y.-H."/>
            <person name="Sun C."/>
            <person name="Wang H."/>
            <person name="Cheng H."/>
            <person name="Meng F.-X."/>
            <person name="Wang C.-S."/>
            <person name="Xu X.-W."/>
        </authorList>
    </citation>
    <scope>NUCLEOTIDE SEQUENCE [LARGE SCALE GENOMIC DNA]</scope>
    <source>
        <strain evidence="9 10">V18</strain>
    </source>
</reference>
<dbReference type="EMBL" id="QXFL01000002">
    <property type="protein sequence ID" value="RIV87799.1"/>
    <property type="molecule type" value="Genomic_DNA"/>
</dbReference>
<dbReference type="GO" id="GO:0106300">
    <property type="term" value="P:protein-DNA covalent cross-linking repair"/>
    <property type="evidence" value="ECO:0007669"/>
    <property type="project" value="InterPro"/>
</dbReference>
<dbReference type="SUPFAM" id="SSF143081">
    <property type="entry name" value="BB1717-like"/>
    <property type="match status" value="1"/>
</dbReference>
<proteinExistence type="inferred from homology"/>
<dbReference type="InterPro" id="IPR036590">
    <property type="entry name" value="SRAP-like"/>
</dbReference>
<evidence type="ECO:0000256" key="7">
    <source>
        <dbReference type="ARBA" id="ARBA00023239"/>
    </source>
</evidence>
<organism evidence="9 10">
    <name type="scientific">Aurantiacibacter zhengii</name>
    <dbReference type="NCBI Taxonomy" id="2307003"/>
    <lineage>
        <taxon>Bacteria</taxon>
        <taxon>Pseudomonadati</taxon>
        <taxon>Pseudomonadota</taxon>
        <taxon>Alphaproteobacteria</taxon>
        <taxon>Sphingomonadales</taxon>
        <taxon>Erythrobacteraceae</taxon>
        <taxon>Aurantiacibacter</taxon>
    </lineage>
</organism>
<keyword evidence="2 8" id="KW-0645">Protease</keyword>
<dbReference type="GO" id="GO:0006508">
    <property type="term" value="P:proteolysis"/>
    <property type="evidence" value="ECO:0007669"/>
    <property type="project" value="UniProtKB-KW"/>
</dbReference>
<dbReference type="OrthoDB" id="9782620at2"/>
<comment type="caution">
    <text evidence="9">The sequence shown here is derived from an EMBL/GenBank/DDBJ whole genome shotgun (WGS) entry which is preliminary data.</text>
</comment>
<dbReference type="GO" id="GO:0003697">
    <property type="term" value="F:single-stranded DNA binding"/>
    <property type="evidence" value="ECO:0007669"/>
    <property type="project" value="InterPro"/>
</dbReference>
<dbReference type="InterPro" id="IPR003738">
    <property type="entry name" value="SRAP"/>
</dbReference>
<evidence type="ECO:0000256" key="5">
    <source>
        <dbReference type="ARBA" id="ARBA00023124"/>
    </source>
</evidence>
<accession>A0A418NUW7</accession>
<comment type="similarity">
    <text evidence="1 8">Belongs to the SOS response-associated peptidase family.</text>
</comment>
<protein>
    <recommendedName>
        <fullName evidence="8">Abasic site processing protein</fullName>
        <ecNumber evidence="8">3.4.-.-</ecNumber>
    </recommendedName>
</protein>
<dbReference type="GO" id="GO:0008233">
    <property type="term" value="F:peptidase activity"/>
    <property type="evidence" value="ECO:0007669"/>
    <property type="project" value="UniProtKB-KW"/>
</dbReference>
<keyword evidence="5" id="KW-0190">Covalent protein-DNA linkage</keyword>
<evidence type="ECO:0000256" key="4">
    <source>
        <dbReference type="ARBA" id="ARBA00022801"/>
    </source>
</evidence>
<evidence type="ECO:0000256" key="1">
    <source>
        <dbReference type="ARBA" id="ARBA00008136"/>
    </source>
</evidence>
<sequence>MCNLYRMSRSQDEVAHFFDAIAQDMAVSPGGNAPELVYPGYPSMVLAEGRLAQMTWGFPLARKGVKGQPLKPKPVNNARRDKLKSPFWRASFENRRCLIPVSDFAEAEGLPGGKTRTWFSLPDAPLMALAGFWRDSAEFGRAYTMVMTETNEHVRGVHDRMPVILPSEAWSTWLDGTPQDAFQLCRPYDAHMLVTRTQEPWAGRR</sequence>
<dbReference type="Pfam" id="PF02586">
    <property type="entry name" value="SRAP"/>
    <property type="match status" value="1"/>
</dbReference>
<evidence type="ECO:0000313" key="9">
    <source>
        <dbReference type="EMBL" id="RIV87799.1"/>
    </source>
</evidence>
<name>A0A418NUW7_9SPHN</name>
<dbReference type="EC" id="3.4.-.-" evidence="8"/>